<keyword evidence="7" id="KW-1185">Reference proteome</keyword>
<evidence type="ECO:0000256" key="4">
    <source>
        <dbReference type="PROSITE-ProRule" id="PRU00433"/>
    </source>
</evidence>
<feature type="domain" description="Cytochrome c" evidence="5">
    <location>
        <begin position="910"/>
        <end position="1045"/>
    </location>
</feature>
<dbReference type="Pfam" id="PF13646">
    <property type="entry name" value="HEAT_2"/>
    <property type="match status" value="1"/>
</dbReference>
<dbReference type="Gene3D" id="1.25.10.10">
    <property type="entry name" value="Leucine-rich Repeat Variant"/>
    <property type="match status" value="2"/>
</dbReference>
<keyword evidence="3 4" id="KW-0408">Iron</keyword>
<dbReference type="PROSITE" id="PS51007">
    <property type="entry name" value="CYTC"/>
    <property type="match status" value="1"/>
</dbReference>
<dbReference type="GO" id="GO:0009055">
    <property type="term" value="F:electron transfer activity"/>
    <property type="evidence" value="ECO:0007669"/>
    <property type="project" value="InterPro"/>
</dbReference>
<dbReference type="InterPro" id="IPR016024">
    <property type="entry name" value="ARM-type_fold"/>
</dbReference>
<dbReference type="InterPro" id="IPR036909">
    <property type="entry name" value="Cyt_c-like_dom_sf"/>
</dbReference>
<evidence type="ECO:0000313" key="7">
    <source>
        <dbReference type="Proteomes" id="UP000271925"/>
    </source>
</evidence>
<dbReference type="Gene3D" id="2.120.10.30">
    <property type="entry name" value="TolB, C-terminal domain"/>
    <property type="match status" value="1"/>
</dbReference>
<dbReference type="OrthoDB" id="9808161at2"/>
<evidence type="ECO:0000259" key="5">
    <source>
        <dbReference type="PROSITE" id="PS51007"/>
    </source>
</evidence>
<dbReference type="GO" id="GO:0020037">
    <property type="term" value="F:heme binding"/>
    <property type="evidence" value="ECO:0007669"/>
    <property type="project" value="InterPro"/>
</dbReference>
<evidence type="ECO:0000313" key="6">
    <source>
        <dbReference type="EMBL" id="RRB01091.1"/>
    </source>
</evidence>
<dbReference type="InterPro" id="IPR055557">
    <property type="entry name" value="DUF7133"/>
</dbReference>
<protein>
    <recommendedName>
        <fullName evidence="5">Cytochrome c domain-containing protein</fullName>
    </recommendedName>
</protein>
<sequence length="1058" mass="115274">MKEKKMAASMANGKSERYKGVYYIAVVLLGFGLLGSTSQKPVPPPGLIVPDGFTIEPVVSPDLLSYPMFASFDGEGRLFVFESTGANTAGTEAMLKNPSYQVRLLEDRDQDGTFDKSHIYADSIPFPKGGVFYQGSLYVAEAPNLAKYTDTNGDGVSDKKEILLSGWNFHANGATLSGPFLSPDGWLYMTDARRGFHIKTKEGTVLSGKATRIWRCRPDGSGLEALAAGGFDNSIELVFMPSGETVGTMTYFVDPRDGQRDALMHWVEGGTYPKPNPVIAEDKLKLTGDLMPVMTKLARVAPSGIMRYRGTVLGAEYQNNLFNAEFNTGRVMRHRVQPDGGSFKTIDEVFMKSSAPDSHPTDVLQDADGSLLVVVTGGWFIEGCPLSRVSKPELRGGIYRIRKTGAPVVADPWGKKVKWADLSPGNLANYLADARPFVRDNAINQLVKRGESSVPAMLKAMSAIKVEDWKADAVFALSRMQTETAWNGVRNALNDKSAIVRTAAVRALGLANDKKSVTKLMEMVGQDQFPVRRQAATALGQIGDVKAVPALLKASGEGNDRFVRHAIIHSLILLKSPAPLLKALESPSAPVRTAALIALDQMDNSPLKKEHLAPVLASQDARIRDTGIWIASHHPEWTDMVIAFLEKRMAQKDLSDSDALSMQELMLTCIKEPKLQDFVASQLGNSAISENRKLLTLNVVGKSPLKELPASWTSEMGNLLQSGSPSVRSQVLSLIESRRLTSLQSKLDQIAGDPKISSDFRLKALGARVMSLPQLSEDEFALLLKSLGPENESPLRQRAVRLLDNAELTNDQLLVIARTQLPNADPFLLPGLMQAFEGSTSEQVGNELVAGVGTDTGRLDNVSEQDLQRLLKSYPVSVQNLAESLMAKIRAQNAGRLSNLQKIEAGLKGGDVGEGRKLFFGKASCFTCHSVGREGGHFGPDLTNIGEIRSKHDILEAVVYPSASFAREYETFRVVTQTTAYVGIIKEQLPETVVMELGPGPGLRIPRSEIKAIEPQTVSMMPPGLDKALTQTEMAHLTAFLEALPYRLDRMLKAKENN</sequence>
<dbReference type="Pfam" id="PF00034">
    <property type="entry name" value="Cytochrom_C"/>
    <property type="match status" value="1"/>
</dbReference>
<organism evidence="6 7">
    <name type="scientific">Larkinella rosea</name>
    <dbReference type="NCBI Taxonomy" id="2025312"/>
    <lineage>
        <taxon>Bacteria</taxon>
        <taxon>Pseudomonadati</taxon>
        <taxon>Bacteroidota</taxon>
        <taxon>Cytophagia</taxon>
        <taxon>Cytophagales</taxon>
        <taxon>Spirosomataceae</taxon>
        <taxon>Larkinella</taxon>
    </lineage>
</organism>
<dbReference type="EMBL" id="RQJO01000010">
    <property type="protein sequence ID" value="RRB01091.1"/>
    <property type="molecule type" value="Genomic_DNA"/>
</dbReference>
<dbReference type="InterPro" id="IPR004155">
    <property type="entry name" value="PBS_lyase_HEAT"/>
</dbReference>
<keyword evidence="1 4" id="KW-0349">Heme</keyword>
<dbReference type="NCBIfam" id="TIGR02603">
    <property type="entry name" value="CxxCH_TIGR02603"/>
    <property type="match status" value="1"/>
</dbReference>
<gene>
    <name evidence="6" type="ORF">EHT25_23235</name>
</gene>
<dbReference type="SUPFAM" id="SSF101898">
    <property type="entry name" value="NHL repeat"/>
    <property type="match status" value="1"/>
</dbReference>
<dbReference type="Pfam" id="PF23500">
    <property type="entry name" value="DUF7133"/>
    <property type="match status" value="1"/>
</dbReference>
<reference evidence="6 7" key="1">
    <citation type="submission" date="2018-11" db="EMBL/GenBank/DDBJ databases">
        <authorList>
            <person name="Zhou Z."/>
            <person name="Wang G."/>
        </authorList>
    </citation>
    <scope>NUCLEOTIDE SEQUENCE [LARGE SCALE GENOMIC DNA]</scope>
    <source>
        <strain evidence="6 7">KCTC52004</strain>
    </source>
</reference>
<evidence type="ECO:0000256" key="2">
    <source>
        <dbReference type="ARBA" id="ARBA00022723"/>
    </source>
</evidence>
<dbReference type="SMART" id="SM00567">
    <property type="entry name" value="EZ_HEAT"/>
    <property type="match status" value="4"/>
</dbReference>
<dbReference type="InterPro" id="IPR011989">
    <property type="entry name" value="ARM-like"/>
</dbReference>
<dbReference type="SUPFAM" id="SSF48371">
    <property type="entry name" value="ARM repeat"/>
    <property type="match status" value="2"/>
</dbReference>
<dbReference type="InterPro" id="IPR011042">
    <property type="entry name" value="6-blade_b-propeller_TolB-like"/>
</dbReference>
<evidence type="ECO:0000256" key="1">
    <source>
        <dbReference type="ARBA" id="ARBA00022617"/>
    </source>
</evidence>
<proteinExistence type="predicted"/>
<dbReference type="PANTHER" id="PTHR33546">
    <property type="entry name" value="LARGE, MULTIFUNCTIONAL SECRETED PROTEIN-RELATED"/>
    <property type="match status" value="1"/>
</dbReference>
<dbReference type="InterPro" id="IPR009056">
    <property type="entry name" value="Cyt_c-like_dom"/>
</dbReference>
<dbReference type="NCBIfam" id="TIGR02604">
    <property type="entry name" value="Piru_Ver_Nterm"/>
    <property type="match status" value="1"/>
</dbReference>
<accession>A0A3P1BJ24</accession>
<dbReference type="PANTHER" id="PTHR33546:SF1">
    <property type="entry name" value="LARGE, MULTIFUNCTIONAL SECRETED PROTEIN"/>
    <property type="match status" value="1"/>
</dbReference>
<dbReference type="InterPro" id="IPR013427">
    <property type="entry name" value="Haem-bd_dom_put"/>
</dbReference>
<dbReference type="RefSeq" id="WP_124877553.1">
    <property type="nucleotide sequence ID" value="NZ_RQJO01000010.1"/>
</dbReference>
<dbReference type="Proteomes" id="UP000271925">
    <property type="component" value="Unassembled WGS sequence"/>
</dbReference>
<comment type="caution">
    <text evidence="6">The sequence shown here is derived from an EMBL/GenBank/DDBJ whole genome shotgun (WGS) entry which is preliminary data.</text>
</comment>
<evidence type="ECO:0000256" key="3">
    <source>
        <dbReference type="ARBA" id="ARBA00023004"/>
    </source>
</evidence>
<dbReference type="AlphaFoldDB" id="A0A3P1BJ24"/>
<dbReference type="SUPFAM" id="SSF46626">
    <property type="entry name" value="Cytochrome c"/>
    <property type="match status" value="1"/>
</dbReference>
<dbReference type="GO" id="GO:0046872">
    <property type="term" value="F:metal ion binding"/>
    <property type="evidence" value="ECO:0007669"/>
    <property type="project" value="UniProtKB-KW"/>
</dbReference>
<name>A0A3P1BJ24_9BACT</name>
<dbReference type="Gene3D" id="1.10.760.10">
    <property type="entry name" value="Cytochrome c-like domain"/>
    <property type="match status" value="1"/>
</dbReference>
<dbReference type="InterPro" id="IPR013428">
    <property type="entry name" value="Membrane-bound_put_N"/>
</dbReference>
<keyword evidence="2 4" id="KW-0479">Metal-binding</keyword>